<accession>A0A3B0XXN5</accession>
<evidence type="ECO:0000259" key="4">
    <source>
        <dbReference type="Pfam" id="PF02954"/>
    </source>
</evidence>
<dbReference type="InterPro" id="IPR002197">
    <property type="entry name" value="HTH_Fis"/>
</dbReference>
<dbReference type="PIRSF" id="PIRSF002097">
    <property type="entry name" value="DNA-binding_Fis"/>
    <property type="match status" value="1"/>
</dbReference>
<organism evidence="5">
    <name type="scientific">hydrothermal vent metagenome</name>
    <dbReference type="NCBI Taxonomy" id="652676"/>
    <lineage>
        <taxon>unclassified sequences</taxon>
        <taxon>metagenomes</taxon>
        <taxon>ecological metagenomes</taxon>
    </lineage>
</organism>
<dbReference type="InterPro" id="IPR005412">
    <property type="entry name" value="Fis_DNA-bd"/>
</dbReference>
<dbReference type="Gene3D" id="1.10.10.60">
    <property type="entry name" value="Homeodomain-like"/>
    <property type="match status" value="1"/>
</dbReference>
<dbReference type="EMBL" id="UOFJ01000379">
    <property type="protein sequence ID" value="VAW68903.1"/>
    <property type="molecule type" value="Genomic_DNA"/>
</dbReference>
<dbReference type="AlphaFoldDB" id="A0A3B0XXN5"/>
<comment type="similarity">
    <text evidence="1">Belongs to the transcriptional regulatory Fis family.</text>
</comment>
<evidence type="ECO:0000256" key="3">
    <source>
        <dbReference type="ARBA" id="ARBA00029540"/>
    </source>
</evidence>
<evidence type="ECO:0000256" key="2">
    <source>
        <dbReference type="ARBA" id="ARBA00023125"/>
    </source>
</evidence>
<dbReference type="GO" id="GO:0006355">
    <property type="term" value="P:regulation of DNA-templated transcription"/>
    <property type="evidence" value="ECO:0007669"/>
    <property type="project" value="InterPro"/>
</dbReference>
<dbReference type="Pfam" id="PF02954">
    <property type="entry name" value="HTH_8"/>
    <property type="match status" value="1"/>
</dbReference>
<dbReference type="PRINTS" id="PR01591">
    <property type="entry name" value="DNABINDNGFIS"/>
</dbReference>
<evidence type="ECO:0000313" key="5">
    <source>
        <dbReference type="EMBL" id="VAW68903.1"/>
    </source>
</evidence>
<keyword evidence="2 5" id="KW-0238">DNA-binding</keyword>
<sequence length="94" mass="10504">MNTSNVINLPDIRIKEAPDTELNTAIRSSLIQFLNDLDGENPGNIYDLVIQQVEAPLLELILRHAEGNQSKAAAYLGINRGTLRKKLKTHQLIE</sequence>
<evidence type="ECO:0000256" key="1">
    <source>
        <dbReference type="ARBA" id="ARBA00008559"/>
    </source>
</evidence>
<name>A0A3B0XXN5_9ZZZZ</name>
<feature type="domain" description="DNA binding HTH" evidence="4">
    <location>
        <begin position="51"/>
        <end position="88"/>
    </location>
</feature>
<dbReference type="SUPFAM" id="SSF46689">
    <property type="entry name" value="Homeodomain-like"/>
    <property type="match status" value="1"/>
</dbReference>
<proteinExistence type="inferred from homology"/>
<dbReference type="InterPro" id="IPR009057">
    <property type="entry name" value="Homeodomain-like_sf"/>
</dbReference>
<protein>
    <recommendedName>
        <fullName evidence="3">Putative Fis-like DNA-binding protein</fullName>
    </recommendedName>
</protein>
<dbReference type="PRINTS" id="PR01590">
    <property type="entry name" value="HTHFIS"/>
</dbReference>
<reference evidence="5" key="1">
    <citation type="submission" date="2018-06" db="EMBL/GenBank/DDBJ databases">
        <authorList>
            <person name="Zhirakovskaya E."/>
        </authorList>
    </citation>
    <scope>NUCLEOTIDE SEQUENCE</scope>
</reference>
<gene>
    <name evidence="5" type="ORF">MNBD_GAMMA10-1968</name>
</gene>
<dbReference type="GO" id="GO:0043565">
    <property type="term" value="F:sequence-specific DNA binding"/>
    <property type="evidence" value="ECO:0007669"/>
    <property type="project" value="InterPro"/>
</dbReference>
<dbReference type="PANTHER" id="PTHR47918:SF1">
    <property type="entry name" value="DNA-BINDING PROTEIN FIS"/>
    <property type="match status" value="1"/>
</dbReference>
<dbReference type="InterPro" id="IPR050207">
    <property type="entry name" value="Trans_regulatory_Fis"/>
</dbReference>
<dbReference type="PANTHER" id="PTHR47918">
    <property type="entry name" value="DNA-BINDING PROTEIN FIS"/>
    <property type="match status" value="1"/>
</dbReference>